<dbReference type="AlphaFoldDB" id="A0AAV4QZE4"/>
<proteinExistence type="predicted"/>
<accession>A0AAV4QZE4</accession>
<protein>
    <submittedName>
        <fullName evidence="1">Uncharacterized protein</fullName>
    </submittedName>
</protein>
<reference evidence="1 2" key="1">
    <citation type="submission" date="2021-06" db="EMBL/GenBank/DDBJ databases">
        <title>Caerostris extrusa draft genome.</title>
        <authorList>
            <person name="Kono N."/>
            <person name="Arakawa K."/>
        </authorList>
    </citation>
    <scope>NUCLEOTIDE SEQUENCE [LARGE SCALE GENOMIC DNA]</scope>
</reference>
<gene>
    <name evidence="1" type="ORF">CEXT_578781</name>
</gene>
<sequence>MRNSPRGHTQSRRDFVEYLTPPLIMGGTLHIANCHREVRISAPNELMGSSDLWQTHRMVERDGNWARNSEVTHKSARFCGILDASSNNGRTLHVAICPREVRISAPNEPMGFSNLWQTQRMVEQDGIGLKTLFAFVEENG</sequence>
<keyword evidence="2" id="KW-1185">Reference proteome</keyword>
<dbReference type="Proteomes" id="UP001054945">
    <property type="component" value="Unassembled WGS sequence"/>
</dbReference>
<comment type="caution">
    <text evidence="1">The sequence shown here is derived from an EMBL/GenBank/DDBJ whole genome shotgun (WGS) entry which is preliminary data.</text>
</comment>
<evidence type="ECO:0000313" key="2">
    <source>
        <dbReference type="Proteomes" id="UP001054945"/>
    </source>
</evidence>
<dbReference type="EMBL" id="BPLR01006987">
    <property type="protein sequence ID" value="GIY13704.1"/>
    <property type="molecule type" value="Genomic_DNA"/>
</dbReference>
<organism evidence="1 2">
    <name type="scientific">Caerostris extrusa</name>
    <name type="common">Bark spider</name>
    <name type="synonym">Caerostris bankana</name>
    <dbReference type="NCBI Taxonomy" id="172846"/>
    <lineage>
        <taxon>Eukaryota</taxon>
        <taxon>Metazoa</taxon>
        <taxon>Ecdysozoa</taxon>
        <taxon>Arthropoda</taxon>
        <taxon>Chelicerata</taxon>
        <taxon>Arachnida</taxon>
        <taxon>Araneae</taxon>
        <taxon>Araneomorphae</taxon>
        <taxon>Entelegynae</taxon>
        <taxon>Araneoidea</taxon>
        <taxon>Araneidae</taxon>
        <taxon>Caerostris</taxon>
    </lineage>
</organism>
<evidence type="ECO:0000313" key="1">
    <source>
        <dbReference type="EMBL" id="GIY13704.1"/>
    </source>
</evidence>
<name>A0AAV4QZE4_CAEEX</name>